<keyword evidence="5 8" id="KW-0812">Transmembrane</keyword>
<feature type="transmembrane region" description="Helical" evidence="8">
    <location>
        <begin position="61"/>
        <end position="79"/>
    </location>
</feature>
<comment type="similarity">
    <text evidence="2">Belongs to the binding-protein-dependent transport system permease family. FecCD subfamily.</text>
</comment>
<dbReference type="PANTHER" id="PTHR30472">
    <property type="entry name" value="FERRIC ENTEROBACTIN TRANSPORT SYSTEM PERMEASE PROTEIN"/>
    <property type="match status" value="1"/>
</dbReference>
<dbReference type="Gene3D" id="1.10.3470.10">
    <property type="entry name" value="ABC transporter involved in vitamin B12 uptake, BtuC"/>
    <property type="match status" value="1"/>
</dbReference>
<dbReference type="GO" id="GO:0033214">
    <property type="term" value="P:siderophore-iron import into cell"/>
    <property type="evidence" value="ECO:0007669"/>
    <property type="project" value="TreeGrafter"/>
</dbReference>
<dbReference type="InterPro" id="IPR037294">
    <property type="entry name" value="ABC_BtuC-like"/>
</dbReference>
<evidence type="ECO:0000256" key="6">
    <source>
        <dbReference type="ARBA" id="ARBA00022989"/>
    </source>
</evidence>
<feature type="transmembrane region" description="Helical" evidence="8">
    <location>
        <begin position="307"/>
        <end position="328"/>
    </location>
</feature>
<dbReference type="Proteomes" id="UP000637578">
    <property type="component" value="Unassembled WGS sequence"/>
</dbReference>
<feature type="transmembrane region" description="Helical" evidence="8">
    <location>
        <begin position="116"/>
        <end position="135"/>
    </location>
</feature>
<protein>
    <submittedName>
        <fullName evidence="10">Iron ABC transporter permease</fullName>
    </submittedName>
</protein>
<dbReference type="InterPro" id="IPR000522">
    <property type="entry name" value="ABC_transptr_permease_BtuC"/>
</dbReference>
<evidence type="ECO:0000256" key="8">
    <source>
        <dbReference type="SAM" id="Phobius"/>
    </source>
</evidence>
<keyword evidence="4" id="KW-1003">Cell membrane</keyword>
<dbReference type="CDD" id="cd06550">
    <property type="entry name" value="TM_ABC_iron-siderophores_like"/>
    <property type="match status" value="1"/>
</dbReference>
<dbReference type="FunFam" id="1.10.3470.10:FF:000001">
    <property type="entry name" value="Vitamin B12 ABC transporter permease BtuC"/>
    <property type="match status" value="1"/>
</dbReference>
<keyword evidence="9" id="KW-0732">Signal</keyword>
<comment type="subcellular location">
    <subcellularLocation>
        <location evidence="1">Cell membrane</location>
        <topology evidence="1">Multi-pass membrane protein</topology>
    </subcellularLocation>
</comment>
<keyword evidence="6 8" id="KW-1133">Transmembrane helix</keyword>
<dbReference type="RefSeq" id="WP_189056243.1">
    <property type="nucleotide sequence ID" value="NZ_BMMK01000007.1"/>
</dbReference>
<evidence type="ECO:0000256" key="1">
    <source>
        <dbReference type="ARBA" id="ARBA00004651"/>
    </source>
</evidence>
<evidence type="ECO:0000256" key="4">
    <source>
        <dbReference type="ARBA" id="ARBA00022475"/>
    </source>
</evidence>
<evidence type="ECO:0000256" key="3">
    <source>
        <dbReference type="ARBA" id="ARBA00022448"/>
    </source>
</evidence>
<feature type="transmembrane region" description="Helical" evidence="8">
    <location>
        <begin position="191"/>
        <end position="214"/>
    </location>
</feature>
<reference evidence="10" key="1">
    <citation type="journal article" date="2014" name="Int. J. Syst. Evol. Microbiol.">
        <title>Complete genome sequence of Corynebacterium casei LMG S-19264T (=DSM 44701T), isolated from a smear-ripened cheese.</title>
        <authorList>
            <consortium name="US DOE Joint Genome Institute (JGI-PGF)"/>
            <person name="Walter F."/>
            <person name="Albersmeier A."/>
            <person name="Kalinowski J."/>
            <person name="Ruckert C."/>
        </authorList>
    </citation>
    <scope>NUCLEOTIDE SEQUENCE</scope>
    <source>
        <strain evidence="10">CGMCC 4.5737</strain>
    </source>
</reference>
<name>A0A8J3C7K5_9PSEU</name>
<keyword evidence="11" id="KW-1185">Reference proteome</keyword>
<evidence type="ECO:0000313" key="10">
    <source>
        <dbReference type="EMBL" id="GGM49068.1"/>
    </source>
</evidence>
<feature type="signal peptide" evidence="9">
    <location>
        <begin position="1"/>
        <end position="29"/>
    </location>
</feature>
<dbReference type="PANTHER" id="PTHR30472:SF1">
    <property type="entry name" value="FE(3+) DICITRATE TRANSPORT SYSTEM PERMEASE PROTEIN FECC-RELATED"/>
    <property type="match status" value="1"/>
</dbReference>
<evidence type="ECO:0000256" key="9">
    <source>
        <dbReference type="SAM" id="SignalP"/>
    </source>
</evidence>
<feature type="transmembrane region" description="Helical" evidence="8">
    <location>
        <begin position="147"/>
        <end position="168"/>
    </location>
</feature>
<organism evidence="10 11">
    <name type="scientific">Longimycelium tulufanense</name>
    <dbReference type="NCBI Taxonomy" id="907463"/>
    <lineage>
        <taxon>Bacteria</taxon>
        <taxon>Bacillati</taxon>
        <taxon>Actinomycetota</taxon>
        <taxon>Actinomycetes</taxon>
        <taxon>Pseudonocardiales</taxon>
        <taxon>Pseudonocardiaceae</taxon>
        <taxon>Longimycelium</taxon>
    </lineage>
</organism>
<gene>
    <name evidence="10" type="ORF">GCM10012275_19970</name>
</gene>
<dbReference type="SUPFAM" id="SSF81345">
    <property type="entry name" value="ABC transporter involved in vitamin B12 uptake, BtuC"/>
    <property type="match status" value="1"/>
</dbReference>
<evidence type="ECO:0000256" key="5">
    <source>
        <dbReference type="ARBA" id="ARBA00022692"/>
    </source>
</evidence>
<dbReference type="GO" id="GO:0022857">
    <property type="term" value="F:transmembrane transporter activity"/>
    <property type="evidence" value="ECO:0007669"/>
    <property type="project" value="InterPro"/>
</dbReference>
<keyword evidence="3" id="KW-0813">Transport</keyword>
<evidence type="ECO:0000313" key="11">
    <source>
        <dbReference type="Proteomes" id="UP000637578"/>
    </source>
</evidence>
<comment type="caution">
    <text evidence="10">The sequence shown here is derived from an EMBL/GenBank/DDBJ whole genome shotgun (WGS) entry which is preliminary data.</text>
</comment>
<dbReference type="EMBL" id="BMMK01000007">
    <property type="protein sequence ID" value="GGM49068.1"/>
    <property type="molecule type" value="Genomic_DNA"/>
</dbReference>
<evidence type="ECO:0000256" key="7">
    <source>
        <dbReference type="ARBA" id="ARBA00023136"/>
    </source>
</evidence>
<dbReference type="Pfam" id="PF01032">
    <property type="entry name" value="FecCD"/>
    <property type="match status" value="1"/>
</dbReference>
<reference evidence="10" key="2">
    <citation type="submission" date="2020-09" db="EMBL/GenBank/DDBJ databases">
        <authorList>
            <person name="Sun Q."/>
            <person name="Zhou Y."/>
        </authorList>
    </citation>
    <scope>NUCLEOTIDE SEQUENCE</scope>
    <source>
        <strain evidence="10">CGMCC 4.5737</strain>
    </source>
</reference>
<feature type="transmembrane region" description="Helical" evidence="8">
    <location>
        <begin position="235"/>
        <end position="257"/>
    </location>
</feature>
<dbReference type="AlphaFoldDB" id="A0A8J3C7K5"/>
<sequence>MCRAPRALGVAVAAVALLAALAASLAVGAKDVPLDTVVTALLHQATSTDHEIVRARIPRTLLGLAVGIALGLAGVLMHALTRNPLADPGILGVNAGAAAALVTAVGLLGLQHLLAYLWLSFLGAAAAAVTVYLLGTRGHGRASPARLALAGAAVTAALTAYTSGFSLLDTQAFDRYRFWTVGSLAGRDPSLLWQAAPFFALGVVAALGVARPLNAIALGDVTAQALGVRVGRTRAVAAVAITVLCGTATAVAGPIAFVGLAISHAVRALAGPDHRWSLPYALVLAPTLVLATDIVGRVMARPGEIEVGLTAAMVGAPLFIALVCRRRIPQL</sequence>
<feature type="transmembrane region" description="Helical" evidence="8">
    <location>
        <begin position="277"/>
        <end position="295"/>
    </location>
</feature>
<accession>A0A8J3C7K5</accession>
<keyword evidence="7 8" id="KW-0472">Membrane</keyword>
<dbReference type="GO" id="GO:0005886">
    <property type="term" value="C:plasma membrane"/>
    <property type="evidence" value="ECO:0007669"/>
    <property type="project" value="UniProtKB-SubCell"/>
</dbReference>
<feature type="transmembrane region" description="Helical" evidence="8">
    <location>
        <begin position="91"/>
        <end position="110"/>
    </location>
</feature>
<feature type="chain" id="PRO_5038383272" evidence="9">
    <location>
        <begin position="30"/>
        <end position="331"/>
    </location>
</feature>
<proteinExistence type="inferred from homology"/>
<evidence type="ECO:0000256" key="2">
    <source>
        <dbReference type="ARBA" id="ARBA00007935"/>
    </source>
</evidence>